<dbReference type="RefSeq" id="NP_048327.1">
    <property type="nucleotide sequence ID" value="NC_001993.1"/>
</dbReference>
<dbReference type="KEGG" id="vg:1449995"/>
<dbReference type="Proteomes" id="UP000172353">
    <property type="component" value="Segment"/>
</dbReference>
<dbReference type="PIR" id="T28417">
    <property type="entry name" value="T28417"/>
</dbReference>
<organismHost>
    <name type="scientific">Melanoplus sanguinipes</name>
    <name type="common">Migratory grasshopper</name>
    <dbReference type="NCBI Taxonomy" id="65742"/>
</organismHost>
<evidence type="ECO:0000313" key="2">
    <source>
        <dbReference type="Proteomes" id="UP000172353"/>
    </source>
</evidence>
<reference evidence="1 2" key="1">
    <citation type="journal article" date="1999" name="J. Virol.">
        <title>The genome of Melanoplus sanguinipes entomopoxvirus.</title>
        <authorList>
            <person name="Afonso C.L."/>
            <person name="Tulman E.R."/>
            <person name="Lu Z."/>
            <person name="Oma E."/>
            <person name="Kutish G.F."/>
            <person name="Rock D.L."/>
        </authorList>
    </citation>
    <scope>NUCLEOTIDE SEQUENCE [LARGE SCALE GENOMIC DNA]</scope>
    <source>
        <strain evidence="1">Tucson</strain>
    </source>
</reference>
<gene>
    <name evidence="1" type="primary">MSV256</name>
</gene>
<accession>Q9YVI6</accession>
<keyword evidence="2" id="KW-1185">Reference proteome</keyword>
<evidence type="ECO:0000313" key="1">
    <source>
        <dbReference type="EMBL" id="AAC97732.1"/>
    </source>
</evidence>
<dbReference type="EMBL" id="AF063866">
    <property type="protein sequence ID" value="AAC97732.1"/>
    <property type="molecule type" value="Genomic_DNA"/>
</dbReference>
<protein>
    <submittedName>
        <fullName evidence="1">Uncharacterized protein</fullName>
    </submittedName>
</protein>
<proteinExistence type="predicted"/>
<dbReference type="GeneID" id="1449995"/>
<name>Q9YVI6_MSEPV</name>
<sequence>MKESNKTLFCGICNTTSNKYVSGICVTCFKISKNSHLIDSFCIVCNGITKINKYNGICKTCNYNIDYWYEQIAKSYNERFLTFKCKTCKKYIDCQSGYRHCVECIERYFKVRCITCNKFIDAKSYDTKCKICKK</sequence>
<organism evidence="1 2">
    <name type="scientific">Melanoplus sanguinipes entomopoxvirus</name>
    <name type="common">MsEPV</name>
    <dbReference type="NCBI Taxonomy" id="83191"/>
    <lineage>
        <taxon>Viruses</taxon>
        <taxon>Varidnaviria</taxon>
        <taxon>Bamfordvirae</taxon>
        <taxon>Nucleocytoviricota</taxon>
        <taxon>Pokkesviricetes</taxon>
        <taxon>Chitovirales</taxon>
        <taxon>Poxviridae</taxon>
        <taxon>Entomopoxvirinae</taxon>
        <taxon>Deltaentomopoxvirus</taxon>
        <taxon>Deltaentomopoxvirus msanguinipes</taxon>
    </lineage>
</organism>